<organism evidence="3 4">
    <name type="scientific">Brevibacillus panacihumi</name>
    <dbReference type="NCBI Taxonomy" id="497735"/>
    <lineage>
        <taxon>Bacteria</taxon>
        <taxon>Bacillati</taxon>
        <taxon>Bacillota</taxon>
        <taxon>Bacilli</taxon>
        <taxon>Bacillales</taxon>
        <taxon>Paenibacillaceae</taxon>
        <taxon>Brevibacillus</taxon>
    </lineage>
</organism>
<dbReference type="InterPro" id="IPR021586">
    <property type="entry name" value="Tscrpt_reg_TrmB_C"/>
</dbReference>
<dbReference type="CDD" id="cd09124">
    <property type="entry name" value="PLDc_like_TrmB_middle"/>
    <property type="match status" value="1"/>
</dbReference>
<dbReference type="InterPro" id="IPR051797">
    <property type="entry name" value="TrmB-like"/>
</dbReference>
<feature type="domain" description="Transcription regulator TrmB N-terminal" evidence="1">
    <location>
        <begin position="9"/>
        <end position="75"/>
    </location>
</feature>
<dbReference type="InterPro" id="IPR002831">
    <property type="entry name" value="Tscrpt_reg_TrmB_N"/>
</dbReference>
<evidence type="ECO:0000259" key="2">
    <source>
        <dbReference type="Pfam" id="PF11495"/>
    </source>
</evidence>
<proteinExistence type="predicted"/>
<dbReference type="Proteomes" id="UP000281915">
    <property type="component" value="Unassembled WGS sequence"/>
</dbReference>
<dbReference type="PANTHER" id="PTHR34293:SF1">
    <property type="entry name" value="HTH-TYPE TRANSCRIPTIONAL REGULATOR TRMBL2"/>
    <property type="match status" value="1"/>
</dbReference>
<dbReference type="InterPro" id="IPR036388">
    <property type="entry name" value="WH-like_DNA-bd_sf"/>
</dbReference>
<dbReference type="EMBL" id="RHHT01000056">
    <property type="protein sequence ID" value="RNB73232.1"/>
    <property type="molecule type" value="Genomic_DNA"/>
</dbReference>
<name>A0A3M8CBV0_9BACL</name>
<dbReference type="Pfam" id="PF01978">
    <property type="entry name" value="TrmB"/>
    <property type="match status" value="1"/>
</dbReference>
<evidence type="ECO:0000259" key="1">
    <source>
        <dbReference type="Pfam" id="PF01978"/>
    </source>
</evidence>
<sequence>MKSEVIRILQDLNFTEYEAKAYLALLDKSPLTGYAISLNSGVPRSKIYEVLNGMVERGDIMISHEDPSLYTPLQPQELIRLKKSKLVSSLEAAETALAHYSYVSLNRENIWNITGCEAILSRTAEAINRATGRVLLEIWTEEAKLLESELRMAAERGVEILIVVYGELQFDFAQVYPHDSSEEITREYGGRWIVASIDDREVVAGVVSLGADSRAAWTMHPGLVMPITEVIIHDLYIYEMMQAHRETLEQSFGPDLIELRKKYNIGPSGYSMAMKLGLENPLQNKGI</sequence>
<dbReference type="AlphaFoldDB" id="A0A3M8CBV0"/>
<dbReference type="SUPFAM" id="SSF56024">
    <property type="entry name" value="Phospholipase D/nuclease"/>
    <property type="match status" value="1"/>
</dbReference>
<dbReference type="SUPFAM" id="SSF46785">
    <property type="entry name" value="Winged helix' DNA-binding domain"/>
    <property type="match status" value="1"/>
</dbReference>
<dbReference type="InterPro" id="IPR036390">
    <property type="entry name" value="WH_DNA-bd_sf"/>
</dbReference>
<dbReference type="Pfam" id="PF11495">
    <property type="entry name" value="Regulator_TrmB"/>
    <property type="match status" value="1"/>
</dbReference>
<feature type="domain" description="Transcription regulator TrmB C-terminal" evidence="2">
    <location>
        <begin position="110"/>
        <end position="174"/>
    </location>
</feature>
<dbReference type="PANTHER" id="PTHR34293">
    <property type="entry name" value="HTH-TYPE TRANSCRIPTIONAL REGULATOR TRMBL2"/>
    <property type="match status" value="1"/>
</dbReference>
<dbReference type="RefSeq" id="WP_122915027.1">
    <property type="nucleotide sequence ID" value="NZ_RHHT01000056.1"/>
</dbReference>
<accession>A0A3M8CBV0</accession>
<evidence type="ECO:0000313" key="4">
    <source>
        <dbReference type="Proteomes" id="UP000281915"/>
    </source>
</evidence>
<evidence type="ECO:0000313" key="3">
    <source>
        <dbReference type="EMBL" id="RNB73232.1"/>
    </source>
</evidence>
<gene>
    <name evidence="3" type="ORF">EDM58_20795</name>
</gene>
<protein>
    <submittedName>
        <fullName evidence="3">TrmB family transcriptional regulator</fullName>
    </submittedName>
</protein>
<dbReference type="Gene3D" id="1.10.10.10">
    <property type="entry name" value="Winged helix-like DNA-binding domain superfamily/Winged helix DNA-binding domain"/>
    <property type="match status" value="1"/>
</dbReference>
<comment type="caution">
    <text evidence="3">The sequence shown here is derived from an EMBL/GenBank/DDBJ whole genome shotgun (WGS) entry which is preliminary data.</text>
</comment>
<reference evidence="3 4" key="1">
    <citation type="submission" date="2018-10" db="EMBL/GenBank/DDBJ databases">
        <title>Phylogenomics of Brevibacillus.</title>
        <authorList>
            <person name="Dunlap C."/>
        </authorList>
    </citation>
    <scope>NUCLEOTIDE SEQUENCE [LARGE SCALE GENOMIC DNA]</scope>
    <source>
        <strain evidence="3 4">JCM 15085</strain>
    </source>
</reference>